<dbReference type="eggNOG" id="ENOG50330ED">
    <property type="taxonomic scope" value="Bacteria"/>
</dbReference>
<gene>
    <name evidence="1" type="ORF">BRLA_c006650</name>
</gene>
<proteinExistence type="predicted"/>
<dbReference type="Pfam" id="PF13027">
    <property type="entry name" value="DUF3888"/>
    <property type="match status" value="1"/>
</dbReference>
<organism evidence="1 2">
    <name type="scientific">Brevibacillus laterosporus LMG 15441</name>
    <dbReference type="NCBI Taxonomy" id="1042163"/>
    <lineage>
        <taxon>Bacteria</taxon>
        <taxon>Bacillati</taxon>
        <taxon>Bacillota</taxon>
        <taxon>Bacilli</taxon>
        <taxon>Bacillales</taxon>
        <taxon>Paenibacillaceae</taxon>
        <taxon>Brevibacillus</taxon>
    </lineage>
</organism>
<dbReference type="EMBL" id="CP007806">
    <property type="protein sequence ID" value="AIG25023.1"/>
    <property type="molecule type" value="Genomic_DNA"/>
</dbReference>
<dbReference type="InterPro" id="IPR024984">
    <property type="entry name" value="DUF3888"/>
</dbReference>
<dbReference type="RefSeq" id="WP_003335492.1">
    <property type="nucleotide sequence ID" value="NZ_CP007806.1"/>
</dbReference>
<dbReference type="AlphaFoldDB" id="A0A075R1C3"/>
<evidence type="ECO:0000313" key="2">
    <source>
        <dbReference type="Proteomes" id="UP000005850"/>
    </source>
</evidence>
<reference evidence="1 2" key="1">
    <citation type="journal article" date="2011" name="J. Bacteriol.">
        <title>Genome sequence of Brevibacillus laterosporus LMG 15441, a pathogen of invertebrates.</title>
        <authorList>
            <person name="Djukic M."/>
            <person name="Poehlein A."/>
            <person name="Thurmer A."/>
            <person name="Daniel R."/>
        </authorList>
    </citation>
    <scope>NUCLEOTIDE SEQUENCE [LARGE SCALE GENOMIC DNA]</scope>
    <source>
        <strain evidence="1 2">LMG 15441</strain>
    </source>
</reference>
<evidence type="ECO:0000313" key="1">
    <source>
        <dbReference type="EMBL" id="AIG25023.1"/>
    </source>
</evidence>
<sequence length="253" mass="29218">MKQWANRWQHMVIVAFTLLLFTVSTSSEIAWAQLPSPVPSDPIQGALILTMNPHVIKAITHYYGYPRAYDLSSAKVVGVSRLTNQPHSYEAVFQVKTYEGNHSPPFAIETIKLAVHPNGVQLTGYSHEGDEWEEKRKVEEQQVQKEFEDYFQIKLAGYQQIGYYQIAHQYRDEPDNALLLLNQELLSQKEAIQKQVYLLPMTFLGKRDGYILYKRPDGRQIVYFLLKELGTWKLDKMKHVPSKEVSKVSLAFV</sequence>
<keyword evidence="2" id="KW-1185">Reference proteome</keyword>
<protein>
    <recommendedName>
        <fullName evidence="3">DUF3888 domain-containing protein</fullName>
    </recommendedName>
</protein>
<evidence type="ECO:0008006" key="3">
    <source>
        <dbReference type="Google" id="ProtNLM"/>
    </source>
</evidence>
<dbReference type="KEGG" id="blr:BRLA_c006650"/>
<dbReference type="HOGENOM" id="CLU_1109683_0_0_9"/>
<dbReference type="Proteomes" id="UP000005850">
    <property type="component" value="Chromosome"/>
</dbReference>
<accession>A0A075R1C3</accession>
<name>A0A075R1C3_BRELA</name>